<gene>
    <name evidence="10 14" type="primary">argS</name>
    <name evidence="14" type="ORF">HYT38_02295</name>
</gene>
<dbReference type="InterPro" id="IPR036695">
    <property type="entry name" value="Arg-tRNA-synth_N_sf"/>
</dbReference>
<proteinExistence type="inferred from homology"/>
<evidence type="ECO:0000256" key="11">
    <source>
        <dbReference type="RuleBase" id="RU363038"/>
    </source>
</evidence>
<keyword evidence="6 10" id="KW-0067">ATP-binding</keyword>
<dbReference type="SUPFAM" id="SSF47323">
    <property type="entry name" value="Anticodon-binding domain of a subclass of class I aminoacyl-tRNA synthetases"/>
    <property type="match status" value="1"/>
</dbReference>
<dbReference type="GO" id="GO:0004814">
    <property type="term" value="F:arginine-tRNA ligase activity"/>
    <property type="evidence" value="ECO:0007669"/>
    <property type="project" value="UniProtKB-UniRule"/>
</dbReference>
<dbReference type="FunFam" id="1.10.730.10:FF:000008">
    <property type="entry name" value="Arginine--tRNA ligase"/>
    <property type="match status" value="1"/>
</dbReference>
<dbReference type="EC" id="6.1.1.19" evidence="10"/>
<protein>
    <recommendedName>
        <fullName evidence="10">Arginine--tRNA ligase</fullName>
        <ecNumber evidence="10">6.1.1.19</ecNumber>
    </recommendedName>
    <alternativeName>
        <fullName evidence="10">Arginyl-tRNA synthetase</fullName>
        <shortName evidence="10">ArgRS</shortName>
    </alternativeName>
</protein>
<evidence type="ECO:0000259" key="12">
    <source>
        <dbReference type="SMART" id="SM00836"/>
    </source>
</evidence>
<dbReference type="PANTHER" id="PTHR11956">
    <property type="entry name" value="ARGINYL-TRNA SYNTHETASE"/>
    <property type="match status" value="1"/>
</dbReference>
<keyword evidence="3 10" id="KW-0963">Cytoplasm</keyword>
<evidence type="ECO:0000313" key="14">
    <source>
        <dbReference type="EMBL" id="MBI2052486.1"/>
    </source>
</evidence>
<evidence type="ECO:0000256" key="7">
    <source>
        <dbReference type="ARBA" id="ARBA00022917"/>
    </source>
</evidence>
<dbReference type="InterPro" id="IPR009080">
    <property type="entry name" value="tRNAsynth_Ia_anticodon-bd"/>
</dbReference>
<dbReference type="NCBIfam" id="TIGR00456">
    <property type="entry name" value="argS"/>
    <property type="match status" value="1"/>
</dbReference>
<evidence type="ECO:0000256" key="10">
    <source>
        <dbReference type="HAMAP-Rule" id="MF_00123"/>
    </source>
</evidence>
<dbReference type="InterPro" id="IPR005148">
    <property type="entry name" value="Arg-tRNA-synth_N"/>
</dbReference>
<evidence type="ECO:0000256" key="4">
    <source>
        <dbReference type="ARBA" id="ARBA00022598"/>
    </source>
</evidence>
<dbReference type="FunFam" id="3.40.50.620:FF:000116">
    <property type="entry name" value="Arginine--tRNA ligase"/>
    <property type="match status" value="1"/>
</dbReference>
<dbReference type="SUPFAM" id="SSF55190">
    <property type="entry name" value="Arginyl-tRNA synthetase (ArgRS), N-terminal 'additional' domain"/>
    <property type="match status" value="1"/>
</dbReference>
<dbReference type="InterPro" id="IPR035684">
    <property type="entry name" value="ArgRS_core"/>
</dbReference>
<evidence type="ECO:0000256" key="3">
    <source>
        <dbReference type="ARBA" id="ARBA00022490"/>
    </source>
</evidence>
<dbReference type="Gene3D" id="1.10.730.10">
    <property type="entry name" value="Isoleucyl-tRNA Synthetase, Domain 1"/>
    <property type="match status" value="1"/>
</dbReference>
<dbReference type="SUPFAM" id="SSF52374">
    <property type="entry name" value="Nucleotidylyl transferase"/>
    <property type="match status" value="1"/>
</dbReference>
<comment type="caution">
    <text evidence="14">The sequence shown here is derived from an EMBL/GenBank/DDBJ whole genome shotgun (WGS) entry which is preliminary data.</text>
</comment>
<keyword evidence="4 10" id="KW-0436">Ligase</keyword>
<feature type="domain" description="Arginyl tRNA synthetase N-terminal" evidence="13">
    <location>
        <begin position="3"/>
        <end position="88"/>
    </location>
</feature>
<comment type="similarity">
    <text evidence="2 10 11">Belongs to the class-I aminoacyl-tRNA synthetase family.</text>
</comment>
<keyword evidence="7 10" id="KW-0648">Protein biosynthesis</keyword>
<dbReference type="GO" id="GO:0005524">
    <property type="term" value="F:ATP binding"/>
    <property type="evidence" value="ECO:0007669"/>
    <property type="project" value="UniProtKB-UniRule"/>
</dbReference>
<dbReference type="GO" id="GO:0005737">
    <property type="term" value="C:cytoplasm"/>
    <property type="evidence" value="ECO:0007669"/>
    <property type="project" value="UniProtKB-SubCell"/>
</dbReference>
<dbReference type="InterPro" id="IPR001278">
    <property type="entry name" value="Arg-tRNA-ligase"/>
</dbReference>
<comment type="subunit">
    <text evidence="10">Monomer.</text>
</comment>
<dbReference type="InterPro" id="IPR008909">
    <property type="entry name" value="DALR_anticod-bd"/>
</dbReference>
<dbReference type="SMART" id="SM01016">
    <property type="entry name" value="Arg_tRNA_synt_N"/>
    <property type="match status" value="1"/>
</dbReference>
<evidence type="ECO:0000256" key="9">
    <source>
        <dbReference type="ARBA" id="ARBA00049339"/>
    </source>
</evidence>
<dbReference type="SMART" id="SM00836">
    <property type="entry name" value="DALR_1"/>
    <property type="match status" value="1"/>
</dbReference>
<dbReference type="EMBL" id="JACOYY010000066">
    <property type="protein sequence ID" value="MBI2052486.1"/>
    <property type="molecule type" value="Genomic_DNA"/>
</dbReference>
<name>A0A9D6DS71_9BACT</name>
<dbReference type="GO" id="GO:0006420">
    <property type="term" value="P:arginyl-tRNA aminoacylation"/>
    <property type="evidence" value="ECO:0007669"/>
    <property type="project" value="UniProtKB-UniRule"/>
</dbReference>
<evidence type="ECO:0000313" key="15">
    <source>
        <dbReference type="Proteomes" id="UP000786662"/>
    </source>
</evidence>
<dbReference type="InterPro" id="IPR014729">
    <property type="entry name" value="Rossmann-like_a/b/a_fold"/>
</dbReference>
<dbReference type="Gene3D" id="3.40.50.620">
    <property type="entry name" value="HUPs"/>
    <property type="match status" value="1"/>
</dbReference>
<comment type="caution">
    <text evidence="10">Lacks conserved residue(s) required for the propagation of feature annotation.</text>
</comment>
<evidence type="ECO:0000256" key="2">
    <source>
        <dbReference type="ARBA" id="ARBA00005594"/>
    </source>
</evidence>
<feature type="domain" description="DALR anticodon binding" evidence="12">
    <location>
        <begin position="455"/>
        <end position="571"/>
    </location>
</feature>
<comment type="catalytic activity">
    <reaction evidence="9 10">
        <text>tRNA(Arg) + L-arginine + ATP = L-arginyl-tRNA(Arg) + AMP + diphosphate</text>
        <dbReference type="Rhea" id="RHEA:20301"/>
        <dbReference type="Rhea" id="RHEA-COMP:9658"/>
        <dbReference type="Rhea" id="RHEA-COMP:9673"/>
        <dbReference type="ChEBI" id="CHEBI:30616"/>
        <dbReference type="ChEBI" id="CHEBI:32682"/>
        <dbReference type="ChEBI" id="CHEBI:33019"/>
        <dbReference type="ChEBI" id="CHEBI:78442"/>
        <dbReference type="ChEBI" id="CHEBI:78513"/>
        <dbReference type="ChEBI" id="CHEBI:456215"/>
        <dbReference type="EC" id="6.1.1.19"/>
    </reaction>
</comment>
<dbReference type="Pfam" id="PF03485">
    <property type="entry name" value="Arg_tRNA_synt_N"/>
    <property type="match status" value="1"/>
</dbReference>
<accession>A0A9D6DS71</accession>
<evidence type="ECO:0000259" key="13">
    <source>
        <dbReference type="SMART" id="SM01016"/>
    </source>
</evidence>
<dbReference type="HAMAP" id="MF_00123">
    <property type="entry name" value="Arg_tRNA_synth"/>
    <property type="match status" value="1"/>
</dbReference>
<keyword evidence="5 10" id="KW-0547">Nucleotide-binding</keyword>
<organism evidence="14 15">
    <name type="scientific">Candidatus Sungiibacteriota bacterium</name>
    <dbReference type="NCBI Taxonomy" id="2750080"/>
    <lineage>
        <taxon>Bacteria</taxon>
        <taxon>Candidatus Sungiibacteriota</taxon>
    </lineage>
</organism>
<dbReference type="PRINTS" id="PR01038">
    <property type="entry name" value="TRNASYNTHARG"/>
</dbReference>
<keyword evidence="8 10" id="KW-0030">Aminoacyl-tRNA synthetase</keyword>
<dbReference type="CDD" id="cd07956">
    <property type="entry name" value="Anticodon_Ia_Arg"/>
    <property type="match status" value="1"/>
</dbReference>
<dbReference type="AlphaFoldDB" id="A0A9D6DS71"/>
<comment type="subcellular location">
    <subcellularLocation>
        <location evidence="1 10">Cytoplasm</location>
    </subcellularLocation>
</comment>
<dbReference type="Pfam" id="PF05746">
    <property type="entry name" value="DALR_1"/>
    <property type="match status" value="1"/>
</dbReference>
<sequence>MRSQIKDAIRETVSKKFGLKHMPDFSVEAPENPEHGDYATNIALILAKLVKKPPMEISRTIDMELETWNLKHGFSTEIAPPGFINFFLDASNLSLTLKDILKKKEKFGLSAKNKKTVIIEYSSPNIAKPMGVHHLRTTIIGQALVNIYSFLGYRVLAMSFPGDWGTQFGSLIAAYKKWGNPKKMVEKPIKTMLDLYVRFSHMAEGDETLREEAKKEFKKLEDGDKTNRKIWFLFRKESFKDFNRVYKKLGIKIPFVFAESFFEPYLKKIVAEALNKKVAERGENDSLIVKFKDGTPPLLLQKSDGATLYATRDLAQMKYRVQKWHPYKIIIVVANQQTLYFEQIFKASARLGYAQKENLVHVKFGMVLDSTGKKFATREGKLIPLADVLDEAVVRAGKIVEELNPQLSKKEKNNIAETVGIGAVKFFDLAQNRLSDIVFDWNKMLNLKGASAPYIQYSYARLKSVLRKAKNKHLDGKTDFNLLKEKQAQSLARHLVHFTEALEDAAARYEPSRLAEYLLKLAEKINHFYESVPILSAEKETRKSRLALIEAATIIIENGMKLLGIKVPEKM</sequence>
<dbReference type="Gene3D" id="3.30.1360.70">
    <property type="entry name" value="Arginyl tRNA synthetase N-terminal domain"/>
    <property type="match status" value="1"/>
</dbReference>
<evidence type="ECO:0000256" key="5">
    <source>
        <dbReference type="ARBA" id="ARBA00022741"/>
    </source>
</evidence>
<dbReference type="Proteomes" id="UP000786662">
    <property type="component" value="Unassembled WGS sequence"/>
</dbReference>
<evidence type="ECO:0000256" key="1">
    <source>
        <dbReference type="ARBA" id="ARBA00004496"/>
    </source>
</evidence>
<evidence type="ECO:0000256" key="8">
    <source>
        <dbReference type="ARBA" id="ARBA00023146"/>
    </source>
</evidence>
<dbReference type="Pfam" id="PF00750">
    <property type="entry name" value="tRNA-synt_1d"/>
    <property type="match status" value="1"/>
</dbReference>
<dbReference type="PANTHER" id="PTHR11956:SF5">
    <property type="entry name" value="ARGININE--TRNA LIGASE, CYTOPLASMIC"/>
    <property type="match status" value="1"/>
</dbReference>
<reference evidence="14" key="1">
    <citation type="submission" date="2020-07" db="EMBL/GenBank/DDBJ databases">
        <title>Huge and variable diversity of episymbiotic CPR bacteria and DPANN archaea in groundwater ecosystems.</title>
        <authorList>
            <person name="He C.Y."/>
            <person name="Keren R."/>
            <person name="Whittaker M."/>
            <person name="Farag I.F."/>
            <person name="Doudna J."/>
            <person name="Cate J.H.D."/>
            <person name="Banfield J.F."/>
        </authorList>
    </citation>
    <scope>NUCLEOTIDE SEQUENCE</scope>
    <source>
        <strain evidence="14">NC_groundwater_191_Ag_S-0.1um_45_8</strain>
    </source>
</reference>
<evidence type="ECO:0000256" key="6">
    <source>
        <dbReference type="ARBA" id="ARBA00022840"/>
    </source>
</evidence>